<comment type="similarity">
    <text evidence="4">Belongs to the TRAPP small subunits family. BET3 subfamily.</text>
</comment>
<dbReference type="GO" id="GO:0016887">
    <property type="term" value="F:ATP hydrolysis activity"/>
    <property type="evidence" value="ECO:0007669"/>
    <property type="project" value="InterPro"/>
</dbReference>
<keyword evidence="11 16" id="KW-0067">ATP-binding</keyword>
<feature type="chain" id="PRO_5006873043" description="T-complex protein 1 subunit alpha" evidence="18">
    <location>
        <begin position="17"/>
        <end position="851"/>
    </location>
</feature>
<dbReference type="SUPFAM" id="SSF48592">
    <property type="entry name" value="GroEL equatorial domain-like"/>
    <property type="match status" value="1"/>
</dbReference>
<keyword evidence="17" id="KW-0472">Membrane</keyword>
<evidence type="ECO:0000256" key="15">
    <source>
        <dbReference type="ARBA" id="ARBA00030049"/>
    </source>
</evidence>
<name>A0A0V0Y616_TRIPS</name>
<dbReference type="CDD" id="cd14942">
    <property type="entry name" value="TRAPPC3_bet3"/>
    <property type="match status" value="1"/>
</dbReference>
<keyword evidence="13" id="KW-0333">Golgi apparatus</keyword>
<dbReference type="Proteomes" id="UP000054815">
    <property type="component" value="Unassembled WGS sequence"/>
</dbReference>
<proteinExistence type="inferred from homology"/>
<dbReference type="InterPro" id="IPR017998">
    <property type="entry name" value="Chaperone_TCP-1"/>
</dbReference>
<evidence type="ECO:0000256" key="13">
    <source>
        <dbReference type="ARBA" id="ARBA00023034"/>
    </source>
</evidence>
<dbReference type="InterPro" id="IPR027413">
    <property type="entry name" value="GROEL-like_equatorial_sf"/>
</dbReference>
<keyword evidence="7" id="KW-0813">Transport</keyword>
<dbReference type="InterPro" id="IPR007194">
    <property type="entry name" value="TRAPP_component"/>
</dbReference>
<evidence type="ECO:0000256" key="18">
    <source>
        <dbReference type="SAM" id="SignalP"/>
    </source>
</evidence>
<keyword evidence="12" id="KW-0931">ER-Golgi transport</keyword>
<keyword evidence="14 16" id="KW-0143">Chaperone</keyword>
<dbReference type="NCBIfam" id="NF041083">
    <property type="entry name" value="thermosome_beta"/>
    <property type="match status" value="1"/>
</dbReference>
<gene>
    <name evidence="19" type="primary">TCP1</name>
    <name evidence="19" type="ORF">T4E_4600</name>
</gene>
<dbReference type="GO" id="GO:0048193">
    <property type="term" value="P:Golgi vesicle transport"/>
    <property type="evidence" value="ECO:0007669"/>
    <property type="project" value="InterPro"/>
</dbReference>
<evidence type="ECO:0000313" key="19">
    <source>
        <dbReference type="EMBL" id="KRX95704.1"/>
    </source>
</evidence>
<evidence type="ECO:0000256" key="7">
    <source>
        <dbReference type="ARBA" id="ARBA00022448"/>
    </source>
</evidence>
<keyword evidence="9 16" id="KW-0547">Nucleotide-binding</keyword>
<evidence type="ECO:0000256" key="14">
    <source>
        <dbReference type="ARBA" id="ARBA00023186"/>
    </source>
</evidence>
<dbReference type="InterPro" id="IPR054827">
    <property type="entry name" value="thermosome_alpha"/>
</dbReference>
<feature type="signal peptide" evidence="18">
    <location>
        <begin position="1"/>
        <end position="16"/>
    </location>
</feature>
<evidence type="ECO:0000256" key="5">
    <source>
        <dbReference type="ARBA" id="ARBA00008020"/>
    </source>
</evidence>
<keyword evidence="8" id="KW-0963">Cytoplasm</keyword>
<dbReference type="InterPro" id="IPR027410">
    <property type="entry name" value="TCP-1-like_intermed_sf"/>
</dbReference>
<comment type="similarity">
    <text evidence="5 16">Belongs to the TCP-1 chaperonin family.</text>
</comment>
<feature type="non-terminal residue" evidence="19">
    <location>
        <position position="1"/>
    </location>
</feature>
<dbReference type="InterPro" id="IPR018450">
    <property type="entry name" value="Romo1/Mgr2"/>
</dbReference>
<dbReference type="GO" id="GO:0140662">
    <property type="term" value="F:ATP-dependent protein folding chaperone"/>
    <property type="evidence" value="ECO:0007669"/>
    <property type="project" value="InterPro"/>
</dbReference>
<dbReference type="Gene3D" id="1.10.560.10">
    <property type="entry name" value="GroEL-like equatorial domain"/>
    <property type="match status" value="1"/>
</dbReference>
<dbReference type="InterPro" id="IPR012715">
    <property type="entry name" value="Chap_CCT_alpha"/>
</dbReference>
<dbReference type="GO" id="GO:0030008">
    <property type="term" value="C:TRAPP complex"/>
    <property type="evidence" value="ECO:0007669"/>
    <property type="project" value="InterPro"/>
</dbReference>
<dbReference type="PROSITE" id="PS00995">
    <property type="entry name" value="TCP1_3"/>
    <property type="match status" value="1"/>
</dbReference>
<dbReference type="Pfam" id="PF10247">
    <property type="entry name" value="Romo1"/>
    <property type="match status" value="2"/>
</dbReference>
<keyword evidence="17" id="KW-0812">Transmembrane</keyword>
<keyword evidence="17" id="KW-1133">Transmembrane helix</keyword>
<evidence type="ECO:0000256" key="6">
    <source>
        <dbReference type="ARBA" id="ARBA00014424"/>
    </source>
</evidence>
<comment type="subcellular location">
    <subcellularLocation>
        <location evidence="3">Cytoplasm</location>
    </subcellularLocation>
    <subcellularLocation>
        <location evidence="2">Endoplasmic reticulum</location>
    </subcellularLocation>
    <subcellularLocation>
        <location evidence="1">Golgi apparatus</location>
        <location evidence="1">cis-Golgi network</location>
    </subcellularLocation>
</comment>
<dbReference type="InterPro" id="IPR002194">
    <property type="entry name" value="Chaperonin_TCP-1_CS"/>
</dbReference>
<sequence>LKNFLCCLTLIRLQCAEFTIMSKLPARSAGEPRKINSELFSMTYGALVLQLLDDFDRDEDVNMHLDKIGYNIGLRIIDDFFSKNPNVGKCGDLKEVSEMVARGLKIYLGITATVSNWSPGMDEFSLLFETNPLAEFVELPSEDHKNLQYSQAICGALRGALEMVQLEVSATFLQDQLRSGNTNEIQKSEIFSTMPISDNQSLLSVRGKRITGEAVRSHNVTAVKAVANILRSSLGPIGLDKIIVDDVGDLTITNDGATILKLLEVKHPAAKVMIELAQLQDKEVGDGTTSVVILAAEILNYADQLVKQRIHPTSIISGLRVACREAVKYMRDHLSINVDDLGRDCLLCVAKTAMSSKFISVESDFFANMLVDALEKVKFQEGSSTKYPVNAVNVLKALGGRCLDSILINGYALNCTVASQSMPKQLMQAKIACLDFSLNAERLKMGITFELNDPRAIDPIIKEEKDIARRRAEKILKAGANVVLLTGGMADFVIEMFVSAGVMAVRRCKKMDLKRIAKATGATLITSMTGLETEESFDASLLGHAEEVVQERICDDELILIKGPKARTSSSIILRGANDFVLDEMERSVHDALCALKRVMESGKVVVGGGTVEAAISVYLENFANSLVRIIQYVTLFFWGLTISSRELLAVAEFASALMVIPRTLAVNSGEDCSDLIAKLRAYHNGYYMNRSDETWRWAGLDVRNGEVIDNKVAGVLEPLESKVKILKFATEAAITILRIDDMIKVDPEEPLLMPGVPTGYGPHGAKGPNCFDQIKVGLVMGGAVGAAVGVIFGGVSALRYEMETGKNHWLTKVLTMGLRGRELLRQLGKVMATSSGSFGLFMAVGSALRC</sequence>
<dbReference type="PROSITE" id="PS00751">
    <property type="entry name" value="TCP1_2"/>
    <property type="match status" value="1"/>
</dbReference>
<evidence type="ECO:0000256" key="16">
    <source>
        <dbReference type="RuleBase" id="RU004187"/>
    </source>
</evidence>
<dbReference type="Gene3D" id="3.50.7.10">
    <property type="entry name" value="GroEL"/>
    <property type="match status" value="1"/>
</dbReference>
<accession>A0A0V0Y616</accession>
<evidence type="ECO:0000256" key="4">
    <source>
        <dbReference type="ARBA" id="ARBA00006218"/>
    </source>
</evidence>
<evidence type="ECO:0000256" key="12">
    <source>
        <dbReference type="ARBA" id="ARBA00022892"/>
    </source>
</evidence>
<dbReference type="GO" id="GO:0005524">
    <property type="term" value="F:ATP binding"/>
    <property type="evidence" value="ECO:0007669"/>
    <property type="project" value="UniProtKB-KW"/>
</dbReference>
<comment type="caution">
    <text evidence="19">The sequence shown here is derived from an EMBL/GenBank/DDBJ whole genome shotgun (WGS) entry which is preliminary data.</text>
</comment>
<dbReference type="InterPro" id="IPR027409">
    <property type="entry name" value="GroEL-like_apical_dom_sf"/>
</dbReference>
<evidence type="ECO:0000256" key="3">
    <source>
        <dbReference type="ARBA" id="ARBA00004496"/>
    </source>
</evidence>
<reference evidence="19 20" key="1">
    <citation type="submission" date="2015-01" db="EMBL/GenBank/DDBJ databases">
        <title>Evolution of Trichinella species and genotypes.</title>
        <authorList>
            <person name="Korhonen P.K."/>
            <person name="Edoardo P."/>
            <person name="Giuseppe L.R."/>
            <person name="Gasser R.B."/>
        </authorList>
    </citation>
    <scope>NUCLEOTIDE SEQUENCE [LARGE SCALE GENOMIC DNA]</scope>
    <source>
        <strain evidence="19">ISS141</strain>
    </source>
</reference>
<dbReference type="Pfam" id="PF00118">
    <property type="entry name" value="Cpn60_TCP1"/>
    <property type="match status" value="1"/>
</dbReference>
<dbReference type="PANTHER" id="PTHR11353">
    <property type="entry name" value="CHAPERONIN"/>
    <property type="match status" value="1"/>
</dbReference>
<evidence type="ECO:0000256" key="10">
    <source>
        <dbReference type="ARBA" id="ARBA00022824"/>
    </source>
</evidence>
<dbReference type="Gene3D" id="3.30.260.10">
    <property type="entry name" value="TCP-1-like chaperonin intermediate domain"/>
    <property type="match status" value="1"/>
</dbReference>
<evidence type="ECO:0000256" key="2">
    <source>
        <dbReference type="ARBA" id="ARBA00004240"/>
    </source>
</evidence>
<dbReference type="PROSITE" id="PS00750">
    <property type="entry name" value="TCP1_1"/>
    <property type="match status" value="1"/>
</dbReference>
<protein>
    <recommendedName>
        <fullName evidence="6">T-complex protein 1 subunit alpha</fullName>
    </recommendedName>
    <alternativeName>
        <fullName evidence="15">CCT-alpha</fullName>
    </alternativeName>
</protein>
<keyword evidence="18" id="KW-0732">Signal</keyword>
<evidence type="ECO:0000256" key="8">
    <source>
        <dbReference type="ARBA" id="ARBA00022490"/>
    </source>
</evidence>
<feature type="transmembrane region" description="Helical" evidence="17">
    <location>
        <begin position="777"/>
        <end position="801"/>
    </location>
</feature>
<dbReference type="InterPro" id="IPR016721">
    <property type="entry name" value="Bet3"/>
</dbReference>
<dbReference type="Pfam" id="PF04051">
    <property type="entry name" value="TRAPP"/>
    <property type="match status" value="1"/>
</dbReference>
<keyword evidence="10" id="KW-0256">Endoplasmic reticulum</keyword>
<evidence type="ECO:0000256" key="17">
    <source>
        <dbReference type="SAM" id="Phobius"/>
    </source>
</evidence>
<evidence type="ECO:0000256" key="1">
    <source>
        <dbReference type="ARBA" id="ARBA00004222"/>
    </source>
</evidence>
<dbReference type="InterPro" id="IPR024096">
    <property type="entry name" value="NO_sig/Golgi_transp_ligand-bd"/>
</dbReference>
<dbReference type="GO" id="GO:0005794">
    <property type="term" value="C:Golgi apparatus"/>
    <property type="evidence" value="ECO:0007669"/>
    <property type="project" value="UniProtKB-SubCell"/>
</dbReference>
<dbReference type="SUPFAM" id="SSF111126">
    <property type="entry name" value="Ligand-binding domain in the NO signalling and Golgi transport"/>
    <property type="match status" value="1"/>
</dbReference>
<dbReference type="GO" id="GO:0005783">
    <property type="term" value="C:endoplasmic reticulum"/>
    <property type="evidence" value="ECO:0007669"/>
    <property type="project" value="UniProtKB-SubCell"/>
</dbReference>
<dbReference type="NCBIfam" id="NF041082">
    <property type="entry name" value="thermosome_alpha"/>
    <property type="match status" value="1"/>
</dbReference>
<evidence type="ECO:0000256" key="11">
    <source>
        <dbReference type="ARBA" id="ARBA00022840"/>
    </source>
</evidence>
<dbReference type="InterPro" id="IPR002423">
    <property type="entry name" value="Cpn60/GroEL/TCP-1"/>
</dbReference>
<dbReference type="SMART" id="SM01378">
    <property type="entry name" value="Romo1"/>
    <property type="match status" value="1"/>
</dbReference>
<evidence type="ECO:0000313" key="20">
    <source>
        <dbReference type="Proteomes" id="UP000054815"/>
    </source>
</evidence>
<evidence type="ECO:0000256" key="9">
    <source>
        <dbReference type="ARBA" id="ARBA00022741"/>
    </source>
</evidence>
<dbReference type="FunFam" id="1.10.560.10:FF:000070">
    <property type="entry name" value="Uncharacterized protein"/>
    <property type="match status" value="1"/>
</dbReference>
<dbReference type="STRING" id="6337.A0A0V0Y616"/>
<dbReference type="SUPFAM" id="SSF54849">
    <property type="entry name" value="GroEL-intermediate domain like"/>
    <property type="match status" value="1"/>
</dbReference>
<dbReference type="Gene3D" id="3.30.1380.20">
    <property type="entry name" value="Trafficking protein particle complex subunit 3"/>
    <property type="match status" value="1"/>
</dbReference>
<dbReference type="PRINTS" id="PR00304">
    <property type="entry name" value="TCOMPLEXTCP1"/>
</dbReference>
<dbReference type="AlphaFoldDB" id="A0A0V0Y616"/>
<dbReference type="CDD" id="cd03335">
    <property type="entry name" value="TCP1_alpha"/>
    <property type="match status" value="1"/>
</dbReference>
<dbReference type="SUPFAM" id="SSF52029">
    <property type="entry name" value="GroEL apical domain-like"/>
    <property type="match status" value="1"/>
</dbReference>
<dbReference type="InterPro" id="IPR053374">
    <property type="entry name" value="TCP-1_chaperonin"/>
</dbReference>
<organism evidence="19 20">
    <name type="scientific">Trichinella pseudospiralis</name>
    <name type="common">Parasitic roundworm</name>
    <dbReference type="NCBI Taxonomy" id="6337"/>
    <lineage>
        <taxon>Eukaryota</taxon>
        <taxon>Metazoa</taxon>
        <taxon>Ecdysozoa</taxon>
        <taxon>Nematoda</taxon>
        <taxon>Enoplea</taxon>
        <taxon>Dorylaimia</taxon>
        <taxon>Trichinellida</taxon>
        <taxon>Trichinellidae</taxon>
        <taxon>Trichinella</taxon>
    </lineage>
</organism>
<dbReference type="GO" id="GO:0051082">
    <property type="term" value="F:unfolded protein binding"/>
    <property type="evidence" value="ECO:0007669"/>
    <property type="project" value="InterPro"/>
</dbReference>
<dbReference type="EMBL" id="JYDU01000052">
    <property type="protein sequence ID" value="KRX95704.1"/>
    <property type="molecule type" value="Genomic_DNA"/>
</dbReference>